<dbReference type="Pfam" id="PF01119">
    <property type="entry name" value="DNA_mis_repair"/>
    <property type="match status" value="1"/>
</dbReference>
<evidence type="ECO:0008006" key="8">
    <source>
        <dbReference type="Google" id="ProtNLM"/>
    </source>
</evidence>
<dbReference type="STRING" id="1314771.A0A197KFA2"/>
<dbReference type="InterPro" id="IPR020568">
    <property type="entry name" value="Ribosomal_Su5_D2-typ_SF"/>
</dbReference>
<dbReference type="InterPro" id="IPR036890">
    <property type="entry name" value="HATPase_C_sf"/>
</dbReference>
<proteinExistence type="inferred from homology"/>
<feature type="region of interest" description="Disordered" evidence="3">
    <location>
        <begin position="366"/>
        <end position="388"/>
    </location>
</feature>
<accession>A0A197KFA2</accession>
<dbReference type="GO" id="GO:0030983">
    <property type="term" value="F:mismatched DNA binding"/>
    <property type="evidence" value="ECO:0007669"/>
    <property type="project" value="InterPro"/>
</dbReference>
<dbReference type="EMBL" id="KV442013">
    <property type="protein sequence ID" value="OAQ35838.1"/>
    <property type="molecule type" value="Genomic_DNA"/>
</dbReference>
<keyword evidence="7" id="KW-1185">Reference proteome</keyword>
<dbReference type="AlphaFoldDB" id="A0A197KFA2"/>
<dbReference type="Gene3D" id="3.30.565.10">
    <property type="entry name" value="Histidine kinase-like ATPase, C-terminal domain"/>
    <property type="match status" value="1"/>
</dbReference>
<dbReference type="PANTHER" id="PTHR10073:SF47">
    <property type="entry name" value="DNA MISMATCH REPAIR PROTEIN MLH3"/>
    <property type="match status" value="1"/>
</dbReference>
<dbReference type="Gene3D" id="3.30.230.10">
    <property type="match status" value="1"/>
</dbReference>
<dbReference type="GO" id="GO:0032300">
    <property type="term" value="C:mismatch repair complex"/>
    <property type="evidence" value="ECO:0007669"/>
    <property type="project" value="InterPro"/>
</dbReference>
<dbReference type="InterPro" id="IPR014721">
    <property type="entry name" value="Ribsml_uS5_D2-typ_fold_subgr"/>
</dbReference>
<evidence type="ECO:0000313" key="6">
    <source>
        <dbReference type="EMBL" id="OAQ35838.1"/>
    </source>
</evidence>
<dbReference type="Proteomes" id="UP000078512">
    <property type="component" value="Unassembled WGS sequence"/>
</dbReference>
<comment type="similarity">
    <text evidence="1">Belongs to the DNA mismatch repair MutL/HexB family.</text>
</comment>
<sequence>MASIQPLASSVSDELRASLVVNSLEQCISELIQNSIDANATSIEVKVDVAGHSLQVSDNGDGILPADMVLIGARYATSKCSSLQDLNRITTYGFRGEAVAAITEMSLVDIVSRRRGHEHVYSTIFKGGDKLFCGPSSKYPRFTHGTTISVRDLFYKFPVRQRYWSDASASKLEVELERAKRMVETLALVTPWISFALIDMAKDAKIMTCRKVDSHLHRITTILGQALSTSLSFVKSSAEDPVYTFSGYISTQGHYNRLCQYIFLNQRPVQCEKLQKLVTHLFQQSSFAADSLVHAQDARRSRERHPIFILMLTCPTSEYDLCADPSKVTIQFENEDRAFQVVRSTIIDFLERHHLLSRTAATALRYQSGTKKRKQHGPTSMDAPTGLTPLDYISRVKESQPSRASRLARQVQTYENAVSEAYQSEIDIEDDLEFELDADWMASMLDDDFVSNEVEYTRRGPQGLLLPRSTSEGSIISRTSLPHMVPSGSKPFTTGTSRIWAQDALRKWVNPVLPTAPIQVPCLKSLRLDSAGPSDSCEHEPMGKRISRFFSAGSLSEAGLDAESLQLSKAGLQRCKVISQLDRKFILCTMEPSSAAMAVPECRQEPTQHGLVNKVLVVIDQHAADERVRVESLMKEMCTCSHSAPKRQDDYETTIITHQLDSMTMIPRPPITLTRREWHLAEQATEWLSRWGIVLEESSLQDSYDSLDDGSEAETVMVSQHFTQDDGDVGSTSAGGCPRVRTRSMTGLGHNVESDYRQGRVVSLPRIVADRCVVDSALTQDLIKDTLSSFEEGRYRSRRLFSGVEQDTTSWLRCIQGCPRGILDIVNSKACRGAIMFNDELSIDQCRDLVQQLSQCSFPFQCAHGRPSIVPLTILERLEFGTPKMPKGGSQRGEPDRPVLWKYDGQHSEQVRGRLKGLKMSRAGAERWNVWMREK</sequence>
<evidence type="ECO:0000259" key="4">
    <source>
        <dbReference type="SMART" id="SM00853"/>
    </source>
</evidence>
<dbReference type="Pfam" id="PF13589">
    <property type="entry name" value="HATPase_c_3"/>
    <property type="match status" value="1"/>
</dbReference>
<dbReference type="GO" id="GO:0140664">
    <property type="term" value="F:ATP-dependent DNA damage sensor activity"/>
    <property type="evidence" value="ECO:0007669"/>
    <property type="project" value="InterPro"/>
</dbReference>
<dbReference type="SMART" id="SM01340">
    <property type="entry name" value="DNA_mis_repair"/>
    <property type="match status" value="1"/>
</dbReference>
<feature type="domain" description="DNA mismatch repair protein S5" evidence="5">
    <location>
        <begin position="219"/>
        <end position="351"/>
    </location>
</feature>
<organism evidence="6 7">
    <name type="scientific">Linnemannia elongata AG-77</name>
    <dbReference type="NCBI Taxonomy" id="1314771"/>
    <lineage>
        <taxon>Eukaryota</taxon>
        <taxon>Fungi</taxon>
        <taxon>Fungi incertae sedis</taxon>
        <taxon>Mucoromycota</taxon>
        <taxon>Mortierellomycotina</taxon>
        <taxon>Mortierellomycetes</taxon>
        <taxon>Mortierellales</taxon>
        <taxon>Mortierellaceae</taxon>
        <taxon>Linnemannia</taxon>
    </lineage>
</organism>
<evidence type="ECO:0000256" key="1">
    <source>
        <dbReference type="ARBA" id="ARBA00006082"/>
    </source>
</evidence>
<keyword evidence="2" id="KW-0227">DNA damage</keyword>
<evidence type="ECO:0000313" key="7">
    <source>
        <dbReference type="Proteomes" id="UP000078512"/>
    </source>
</evidence>
<dbReference type="InterPro" id="IPR013507">
    <property type="entry name" value="DNA_mismatch_S5_2-like"/>
</dbReference>
<evidence type="ECO:0000256" key="2">
    <source>
        <dbReference type="ARBA" id="ARBA00022763"/>
    </source>
</evidence>
<dbReference type="NCBIfam" id="TIGR00585">
    <property type="entry name" value="mutl"/>
    <property type="match status" value="1"/>
</dbReference>
<dbReference type="GO" id="GO:0016887">
    <property type="term" value="F:ATP hydrolysis activity"/>
    <property type="evidence" value="ECO:0007669"/>
    <property type="project" value="InterPro"/>
</dbReference>
<dbReference type="InterPro" id="IPR042120">
    <property type="entry name" value="MutL_C_dimsub"/>
</dbReference>
<feature type="domain" description="MutL C-terminal dimerisation" evidence="4">
    <location>
        <begin position="577"/>
        <end position="841"/>
    </location>
</feature>
<dbReference type="InterPro" id="IPR002099">
    <property type="entry name" value="MutL/Mlh/PMS"/>
</dbReference>
<dbReference type="SUPFAM" id="SSF54211">
    <property type="entry name" value="Ribosomal protein S5 domain 2-like"/>
    <property type="match status" value="1"/>
</dbReference>
<gene>
    <name evidence="6" type="ORF">K457DRAFT_132499</name>
</gene>
<evidence type="ECO:0000259" key="5">
    <source>
        <dbReference type="SMART" id="SM01340"/>
    </source>
</evidence>
<protein>
    <recommendedName>
        <fullName evidence="8">MutL C-terminal dimerisation domain-containing protein</fullName>
    </recommendedName>
</protein>
<dbReference type="SMART" id="SM00853">
    <property type="entry name" value="MutL_C"/>
    <property type="match status" value="1"/>
</dbReference>
<name>A0A197KFA2_9FUNG</name>
<dbReference type="OrthoDB" id="429932at2759"/>
<dbReference type="GO" id="GO:0005524">
    <property type="term" value="F:ATP binding"/>
    <property type="evidence" value="ECO:0007669"/>
    <property type="project" value="InterPro"/>
</dbReference>
<dbReference type="InterPro" id="IPR014790">
    <property type="entry name" value="MutL_C"/>
</dbReference>
<dbReference type="PANTHER" id="PTHR10073">
    <property type="entry name" value="DNA MISMATCH REPAIR PROTEIN MLH, PMS, MUTL"/>
    <property type="match status" value="1"/>
</dbReference>
<dbReference type="InterPro" id="IPR037198">
    <property type="entry name" value="MutL_C_sf"/>
</dbReference>
<reference evidence="6 7" key="1">
    <citation type="submission" date="2016-05" db="EMBL/GenBank/DDBJ databases">
        <title>Genome sequencing reveals origins of a unique bacterial endosymbiosis in the earliest lineages of terrestrial Fungi.</title>
        <authorList>
            <consortium name="DOE Joint Genome Institute"/>
            <person name="Uehling J."/>
            <person name="Gryganskyi A."/>
            <person name="Hameed K."/>
            <person name="Tschaplinski T."/>
            <person name="Misztal P."/>
            <person name="Wu S."/>
            <person name="Desiro A."/>
            <person name="Vande Pol N."/>
            <person name="Du Z.-Y."/>
            <person name="Zienkiewicz A."/>
            <person name="Zienkiewicz K."/>
            <person name="Morin E."/>
            <person name="Tisserant E."/>
            <person name="Splivallo R."/>
            <person name="Hainaut M."/>
            <person name="Henrissat B."/>
            <person name="Ohm R."/>
            <person name="Kuo A."/>
            <person name="Yan J."/>
            <person name="Lipzen A."/>
            <person name="Nolan M."/>
            <person name="Labutti K."/>
            <person name="Barry K."/>
            <person name="Goldstein A."/>
            <person name="Labbe J."/>
            <person name="Schadt C."/>
            <person name="Tuskan G."/>
            <person name="Grigoriev I."/>
            <person name="Martin F."/>
            <person name="Vilgalys R."/>
            <person name="Bonito G."/>
        </authorList>
    </citation>
    <scope>NUCLEOTIDE SEQUENCE [LARGE SCALE GENOMIC DNA]</scope>
    <source>
        <strain evidence="6 7">AG-77</strain>
    </source>
</reference>
<dbReference type="Gene3D" id="3.30.1540.20">
    <property type="entry name" value="MutL, C-terminal domain, dimerisation subdomain"/>
    <property type="match status" value="2"/>
</dbReference>
<evidence type="ECO:0000256" key="3">
    <source>
        <dbReference type="SAM" id="MobiDB-lite"/>
    </source>
</evidence>
<dbReference type="InterPro" id="IPR038973">
    <property type="entry name" value="MutL/Mlh/Pms-like"/>
</dbReference>
<dbReference type="SUPFAM" id="SSF55874">
    <property type="entry name" value="ATPase domain of HSP90 chaperone/DNA topoisomerase II/histidine kinase"/>
    <property type="match status" value="1"/>
</dbReference>
<dbReference type="GO" id="GO:0006298">
    <property type="term" value="P:mismatch repair"/>
    <property type="evidence" value="ECO:0007669"/>
    <property type="project" value="InterPro"/>
</dbReference>
<dbReference type="SUPFAM" id="SSF118116">
    <property type="entry name" value="DNA mismatch repair protein MutL"/>
    <property type="match status" value="1"/>
</dbReference>